<protein>
    <recommendedName>
        <fullName evidence="5">Lipoprotein LppU</fullName>
    </recommendedName>
</protein>
<dbReference type="PROSITE" id="PS51257">
    <property type="entry name" value="PROKAR_LIPOPROTEIN"/>
    <property type="match status" value="1"/>
</dbReference>
<sequence>MTLRCAVVMLAVAGSVLAGCGDEKSATATPSESSMSRATAPNEPTSDAASASRPPKTVATTEADDEELADLVGFTSPTGAIGCVLDDTYVRCDVSEQAWTLPPRPADCEFDYGQGVSMSAGEPAEVVCAGDTTANAGPPLAYGQSVTVGSLSCESAETGVTCRDADSGHGFTVARETYTIF</sequence>
<gene>
    <name evidence="3" type="ORF">NM203_12285</name>
</gene>
<feature type="region of interest" description="Disordered" evidence="1">
    <location>
        <begin position="21"/>
        <end position="64"/>
    </location>
</feature>
<comment type="caution">
    <text evidence="3">The sequence shown here is derived from an EMBL/GenBank/DDBJ whole genome shotgun (WGS) entry which is preliminary data.</text>
</comment>
<reference evidence="3 4" key="1">
    <citation type="submission" date="2022-06" db="EMBL/GenBank/DDBJ databases">
        <title>Mycolicibacterium sp. CAU 1645 isolated from seawater.</title>
        <authorList>
            <person name="Kim W."/>
        </authorList>
    </citation>
    <scope>NUCLEOTIDE SEQUENCE [LARGE SCALE GENOMIC DNA]</scope>
    <source>
        <strain evidence="3 4">CAU 1645</strain>
    </source>
</reference>
<feature type="signal peptide" evidence="2">
    <location>
        <begin position="1"/>
        <end position="18"/>
    </location>
</feature>
<organism evidence="3 4">
    <name type="scientific">Mycolicibacterium arenosum</name>
    <dbReference type="NCBI Taxonomy" id="2952157"/>
    <lineage>
        <taxon>Bacteria</taxon>
        <taxon>Bacillati</taxon>
        <taxon>Actinomycetota</taxon>
        <taxon>Actinomycetes</taxon>
        <taxon>Mycobacteriales</taxon>
        <taxon>Mycobacteriaceae</taxon>
        <taxon>Mycolicibacterium</taxon>
    </lineage>
</organism>
<evidence type="ECO:0000313" key="3">
    <source>
        <dbReference type="EMBL" id="MCP9272962.1"/>
    </source>
</evidence>
<proteinExistence type="predicted"/>
<evidence type="ECO:0000256" key="1">
    <source>
        <dbReference type="SAM" id="MobiDB-lite"/>
    </source>
</evidence>
<dbReference type="EMBL" id="JANDBD010000004">
    <property type="protein sequence ID" value="MCP9272962.1"/>
    <property type="molecule type" value="Genomic_DNA"/>
</dbReference>
<evidence type="ECO:0000256" key="2">
    <source>
        <dbReference type="SAM" id="SignalP"/>
    </source>
</evidence>
<evidence type="ECO:0008006" key="5">
    <source>
        <dbReference type="Google" id="ProtNLM"/>
    </source>
</evidence>
<dbReference type="RefSeq" id="WP_255060209.1">
    <property type="nucleotide sequence ID" value="NZ_JANDBD010000004.1"/>
</dbReference>
<evidence type="ECO:0000313" key="4">
    <source>
        <dbReference type="Proteomes" id="UP001651690"/>
    </source>
</evidence>
<keyword evidence="2" id="KW-0732">Signal</keyword>
<accession>A0ABT1M2F7</accession>
<name>A0ABT1M2F7_9MYCO</name>
<dbReference type="Pfam" id="PF20341">
    <property type="entry name" value="DUF6636"/>
    <property type="match status" value="1"/>
</dbReference>
<dbReference type="InterPro" id="IPR046576">
    <property type="entry name" value="DUF6636"/>
</dbReference>
<feature type="compositionally biased region" description="Polar residues" evidence="1">
    <location>
        <begin position="26"/>
        <end position="49"/>
    </location>
</feature>
<dbReference type="Proteomes" id="UP001651690">
    <property type="component" value="Unassembled WGS sequence"/>
</dbReference>
<feature type="chain" id="PRO_5046428198" description="Lipoprotein LppU" evidence="2">
    <location>
        <begin position="19"/>
        <end position="181"/>
    </location>
</feature>
<keyword evidence="4" id="KW-1185">Reference proteome</keyword>